<dbReference type="Proteomes" id="UP001596306">
    <property type="component" value="Unassembled WGS sequence"/>
</dbReference>
<name>A0ABW1VI41_9MICO</name>
<keyword evidence="1" id="KW-0732">Signal</keyword>
<evidence type="ECO:0000256" key="1">
    <source>
        <dbReference type="SAM" id="SignalP"/>
    </source>
</evidence>
<keyword evidence="3" id="KW-1185">Reference proteome</keyword>
<proteinExistence type="predicted"/>
<dbReference type="EMBL" id="JBHSTP010000002">
    <property type="protein sequence ID" value="MFC6356379.1"/>
    <property type="molecule type" value="Genomic_DNA"/>
</dbReference>
<dbReference type="RefSeq" id="WP_386730721.1">
    <property type="nucleotide sequence ID" value="NZ_JBHSTP010000002.1"/>
</dbReference>
<evidence type="ECO:0000313" key="3">
    <source>
        <dbReference type="Proteomes" id="UP001596306"/>
    </source>
</evidence>
<reference evidence="3" key="1">
    <citation type="journal article" date="2019" name="Int. J. Syst. Evol. Microbiol.">
        <title>The Global Catalogue of Microorganisms (GCM) 10K type strain sequencing project: providing services to taxonomists for standard genome sequencing and annotation.</title>
        <authorList>
            <consortium name="The Broad Institute Genomics Platform"/>
            <consortium name="The Broad Institute Genome Sequencing Center for Infectious Disease"/>
            <person name="Wu L."/>
            <person name="Ma J."/>
        </authorList>
    </citation>
    <scope>NUCLEOTIDE SEQUENCE [LARGE SCALE GENOMIC DNA]</scope>
    <source>
        <strain evidence="3">CCUG 43304</strain>
    </source>
</reference>
<dbReference type="PROSITE" id="PS51257">
    <property type="entry name" value="PROKAR_LIPOPROTEIN"/>
    <property type="match status" value="1"/>
</dbReference>
<protein>
    <recommendedName>
        <fullName evidence="4">MSP domain-containing protein</fullName>
    </recommendedName>
</protein>
<sequence>MTHGIRRLLTAVVVAVAVAVGVCACGANNQVVPPVIVNLMSIDGTTVEVSVGGSVDLTGDDKTFTDWNAKIADPSIVEFLPGRDDGSAQFNPGLHALQKGSTEVFLTNSSSEASVMFTVTVTPKTSGY</sequence>
<comment type="caution">
    <text evidence="2">The sequence shown here is derived from an EMBL/GenBank/DDBJ whole genome shotgun (WGS) entry which is preliminary data.</text>
</comment>
<feature type="signal peptide" evidence="1">
    <location>
        <begin position="1"/>
        <end position="24"/>
    </location>
</feature>
<organism evidence="2 3">
    <name type="scientific">Luethyella okanaganae</name>
    <dbReference type="NCBI Taxonomy" id="69372"/>
    <lineage>
        <taxon>Bacteria</taxon>
        <taxon>Bacillati</taxon>
        <taxon>Actinomycetota</taxon>
        <taxon>Actinomycetes</taxon>
        <taxon>Micrococcales</taxon>
        <taxon>Microbacteriaceae</taxon>
        <taxon>Luethyella</taxon>
    </lineage>
</organism>
<evidence type="ECO:0008006" key="4">
    <source>
        <dbReference type="Google" id="ProtNLM"/>
    </source>
</evidence>
<evidence type="ECO:0000313" key="2">
    <source>
        <dbReference type="EMBL" id="MFC6356379.1"/>
    </source>
</evidence>
<gene>
    <name evidence="2" type="ORF">ACFQB0_09695</name>
</gene>
<accession>A0ABW1VI41</accession>
<feature type="chain" id="PRO_5045260437" description="MSP domain-containing protein" evidence="1">
    <location>
        <begin position="25"/>
        <end position="128"/>
    </location>
</feature>